<feature type="transmembrane region" description="Helical" evidence="1">
    <location>
        <begin position="208"/>
        <end position="226"/>
    </location>
</feature>
<keyword evidence="1" id="KW-0812">Transmembrane</keyword>
<feature type="transmembrane region" description="Helical" evidence="1">
    <location>
        <begin position="289"/>
        <end position="308"/>
    </location>
</feature>
<feature type="transmembrane region" description="Helical" evidence="1">
    <location>
        <begin position="120"/>
        <end position="145"/>
    </location>
</feature>
<keyword evidence="3" id="KW-1185">Reference proteome</keyword>
<feature type="transmembrane region" description="Helical" evidence="1">
    <location>
        <begin position="66"/>
        <end position="85"/>
    </location>
</feature>
<accession>A0ABT1BVV3</accession>
<organism evidence="2 3">
    <name type="scientific">Segatella cerevisiae</name>
    <dbReference type="NCBI Taxonomy" id="2053716"/>
    <lineage>
        <taxon>Bacteria</taxon>
        <taxon>Pseudomonadati</taxon>
        <taxon>Bacteroidota</taxon>
        <taxon>Bacteroidia</taxon>
        <taxon>Bacteroidales</taxon>
        <taxon>Prevotellaceae</taxon>
        <taxon>Segatella</taxon>
    </lineage>
</organism>
<reference evidence="2 3" key="1">
    <citation type="submission" date="2022-06" db="EMBL/GenBank/DDBJ databases">
        <title>A taxonomic note on the genus Prevotella: Description of four novel genera and emended description of the genera Hallella and Xylanibacter.</title>
        <authorList>
            <person name="Hitch T.C.A."/>
        </authorList>
    </citation>
    <scope>NUCLEOTIDE SEQUENCE [LARGE SCALE GENOMIC DNA]</scope>
    <source>
        <strain evidence="2 3">DSM 100619</strain>
    </source>
</reference>
<feature type="transmembrane region" description="Helical" evidence="1">
    <location>
        <begin position="238"/>
        <end position="257"/>
    </location>
</feature>
<name>A0ABT1BVV3_9BACT</name>
<dbReference type="RefSeq" id="WP_252759731.1">
    <property type="nucleotide sequence ID" value="NZ_JAMXLY010000001.1"/>
</dbReference>
<gene>
    <name evidence="2" type="ORF">NG821_00710</name>
</gene>
<evidence type="ECO:0000256" key="1">
    <source>
        <dbReference type="SAM" id="Phobius"/>
    </source>
</evidence>
<keyword evidence="1" id="KW-1133">Transmembrane helix</keyword>
<sequence length="314" mass="36165">MYYRKRLQNRIAESRYALPVASVYGIIIWLAGGLISRQLWLSFVLMVINTYLMMELNNRNALMRIYSRMVSCSFLALAVMASFVFDQPAVWAIGICSVLSYLLLFNAYQDKGASRWTFYSFLVLGIASLFFIQILYFIPVLWILFGSKIMGLSWRTFWASIIGLIVPYWFYGGYYFYIGSFGQLITHFAELGNFSGLLEVRLLSSYQVLTFIFITLLGILGIVHFARSTYKDKIRTRMLYEVFSTMEILTMLFIILLPRLYDQLLPIYIVNTAPLIAHFIALSHTKATNITFCVISVIAIALTIYNLWGPSLTF</sequence>
<feature type="transmembrane region" description="Helical" evidence="1">
    <location>
        <begin position="16"/>
        <end position="32"/>
    </location>
</feature>
<dbReference type="EMBL" id="JAMXLY010000001">
    <property type="protein sequence ID" value="MCO6024378.1"/>
    <property type="molecule type" value="Genomic_DNA"/>
</dbReference>
<protein>
    <submittedName>
        <fullName evidence="2">Uncharacterized protein</fullName>
    </submittedName>
</protein>
<feature type="transmembrane region" description="Helical" evidence="1">
    <location>
        <begin position="157"/>
        <end position="177"/>
    </location>
</feature>
<evidence type="ECO:0000313" key="2">
    <source>
        <dbReference type="EMBL" id="MCO6024378.1"/>
    </source>
</evidence>
<comment type="caution">
    <text evidence="2">The sequence shown here is derived from an EMBL/GenBank/DDBJ whole genome shotgun (WGS) entry which is preliminary data.</text>
</comment>
<evidence type="ECO:0000313" key="3">
    <source>
        <dbReference type="Proteomes" id="UP001204015"/>
    </source>
</evidence>
<feature type="transmembrane region" description="Helical" evidence="1">
    <location>
        <begin position="263"/>
        <end position="282"/>
    </location>
</feature>
<proteinExistence type="predicted"/>
<dbReference type="Proteomes" id="UP001204015">
    <property type="component" value="Unassembled WGS sequence"/>
</dbReference>
<feature type="transmembrane region" description="Helical" evidence="1">
    <location>
        <begin position="91"/>
        <end position="108"/>
    </location>
</feature>
<keyword evidence="1" id="KW-0472">Membrane</keyword>